<comment type="caution">
    <text evidence="1">The sequence shown here is derived from an EMBL/GenBank/DDBJ whole genome shotgun (WGS) entry which is preliminary data.</text>
</comment>
<reference evidence="1 2" key="1">
    <citation type="submission" date="2020-08" db="EMBL/GenBank/DDBJ databases">
        <authorList>
            <person name="Koutsovoulos G."/>
            <person name="Danchin GJ E."/>
        </authorList>
    </citation>
    <scope>NUCLEOTIDE SEQUENCE [LARGE SCALE GENOMIC DNA]</scope>
</reference>
<protein>
    <submittedName>
        <fullName evidence="1">Uncharacterized protein</fullName>
    </submittedName>
</protein>
<sequence length="48" mass="5244">MNWMTKKTTNVSVGLSLSLPLTKTASPYPIVSQICINAILKLLRVSVI</sequence>
<gene>
    <name evidence="1" type="ORF">MENT_LOCUS21623</name>
</gene>
<organism evidence="1 2">
    <name type="scientific">Meloidogyne enterolobii</name>
    <name type="common">Root-knot nematode worm</name>
    <name type="synonym">Meloidogyne mayaguensis</name>
    <dbReference type="NCBI Taxonomy" id="390850"/>
    <lineage>
        <taxon>Eukaryota</taxon>
        <taxon>Metazoa</taxon>
        <taxon>Ecdysozoa</taxon>
        <taxon>Nematoda</taxon>
        <taxon>Chromadorea</taxon>
        <taxon>Rhabditida</taxon>
        <taxon>Tylenchina</taxon>
        <taxon>Tylenchomorpha</taxon>
        <taxon>Tylenchoidea</taxon>
        <taxon>Meloidogynidae</taxon>
        <taxon>Meloidogyninae</taxon>
        <taxon>Meloidogyne</taxon>
    </lineage>
</organism>
<accession>A0A6V7V5Z7</accession>
<proteinExistence type="predicted"/>
<name>A0A6V7V5Z7_MELEN</name>
<dbReference type="Proteomes" id="UP000580250">
    <property type="component" value="Unassembled WGS sequence"/>
</dbReference>
<evidence type="ECO:0000313" key="2">
    <source>
        <dbReference type="Proteomes" id="UP000580250"/>
    </source>
</evidence>
<dbReference type="EMBL" id="CAJEWN010000165">
    <property type="protein sequence ID" value="CAD2170233.1"/>
    <property type="molecule type" value="Genomic_DNA"/>
</dbReference>
<evidence type="ECO:0000313" key="1">
    <source>
        <dbReference type="EMBL" id="CAD2170233.1"/>
    </source>
</evidence>
<dbReference type="AlphaFoldDB" id="A0A6V7V5Z7"/>